<comment type="caution">
    <text evidence="1">The sequence shown here is derived from an EMBL/GenBank/DDBJ whole genome shotgun (WGS) entry which is preliminary data.</text>
</comment>
<reference evidence="2" key="1">
    <citation type="journal article" date="2024" name="Proc. Natl. Acad. Sci. U.S.A.">
        <title>Extraordinary preservation of gene collinearity over three hundred million years revealed in homosporous lycophytes.</title>
        <authorList>
            <person name="Li C."/>
            <person name="Wickell D."/>
            <person name="Kuo L.Y."/>
            <person name="Chen X."/>
            <person name="Nie B."/>
            <person name="Liao X."/>
            <person name="Peng D."/>
            <person name="Ji J."/>
            <person name="Jenkins J."/>
            <person name="Williams M."/>
            <person name="Shu S."/>
            <person name="Plott C."/>
            <person name="Barry K."/>
            <person name="Rajasekar S."/>
            <person name="Grimwood J."/>
            <person name="Han X."/>
            <person name="Sun S."/>
            <person name="Hou Z."/>
            <person name="He W."/>
            <person name="Dai G."/>
            <person name="Sun C."/>
            <person name="Schmutz J."/>
            <person name="Leebens-Mack J.H."/>
            <person name="Li F.W."/>
            <person name="Wang L."/>
        </authorList>
    </citation>
    <scope>NUCLEOTIDE SEQUENCE [LARGE SCALE GENOMIC DNA]</scope>
    <source>
        <strain evidence="2">cv. PW_Plant_1</strain>
    </source>
</reference>
<accession>A0ACC2CS76</accession>
<protein>
    <submittedName>
        <fullName evidence="1">Uncharacterized protein</fullName>
    </submittedName>
</protein>
<keyword evidence="2" id="KW-1185">Reference proteome</keyword>
<proteinExistence type="predicted"/>
<sequence length="1809" mass="201917">MQTQTQVAGQARIPQQNGNSLQSSSIGGWRKTWQTDADVSVRRIILENIYRIFQKRKPQVTPEWQQKLPDFVKRVEEQLYRDASSKEEYNDLKTLEQRLQSVAKRLNPLRNNPTLTHHLQGSSSVSNMIPTPGIASNMVPMPGNPNNMIPTPGAGNMIPPPGVGSHMIHTPGSRGSIVPVNGEGMMPTPGHSSTMVPTPGNLSSMMPTPGNMSSMIPAPGTGSNLMPTSSHGSIFSTAGLSLLPTPSTTESSLTQQGITGMHMLQNSQLASNVALPALGSQMIPTRGLTISQIPSNVSAVSAPQLQQHQFGVGSGAHLYRNMNYQTSGSVNNNSQRKGPLGVSSGVMQSMPNGQHFVNSNAIHNSASYLNTTQYSNLHMQSQQRMAGQQRPQQMRIQGDGYAMNAADLAGLGNLSTTATSVGLASGSLGMNPIPLEASKMVPVPGLPTQQQTLQPQSQAQSPQQMQHLQRNNFSSSPLVARGQHQVAQASKHTFSQSPVSSNFTGEKQLNVVSQTDQQPQMFNSGFSVAALQQTIPGQQQMHRQQAAQQPVVGIQQQQTSQPQGSQLELEAVNRQGHIHKQLQSSQSPSTFLQQQLQHAQKDSVQSKQQQQQKTDGQLQPQQDVISQQQQGTQQHEEQQFQQSEKLPLLHSQKLQEQQLGESQSLSLIQSGLNGPIGDVQASSRFGAASTEGLSIEQSIATPDKQRSLQYQKQQRWLLFLRHASRCTAPEGQCQTTPHCHIARQLWSHIAVCRERDCQYSRCTSTRSLLHHHQQCREAHCPVCGPVRLIFVQQRALASQNKQGQGMPTITTQFVAGTSGPASSSALTSSIGTAQAMLGAKDRLLLNREAEGQPSSKRAKIEPAAMAQHTQVTQVTTTKAQISIQTVTPEVFLQVINRPSVVSNSDLQGTLKKEEGGLVTHVAKVDSQSRPQSGLMVERQIQTSQNLAKVELGVAPDPMSTGIKSEPLNSSAIVTQQLKQGPGITAYATTGSSMTLKSGKPKFGGTSLTELFTPEQIKEHITGLRQWFGQVKVLSTLTQIMQSKAKAEKNQAMEQQMSENACRLCAVERLTFEPAPIYCTPCGARIKRNAFFHTTGMGETRHYFCIPCYNEVRSDMVEMDGQTYPKTRLERRKNDEETEEAWVQCDKCNLWQHQVCALFNGRRNEGGEAEYTCPECCMKEMEKGERKPLPPSSVLGPRDLPKTFLSDHLEQRLARKLKQERFERARVQGKPFEEVPGAEALVVRVVSSVDKKLEVKPRFMEIFQEEEYPTEFPYKSKVVLLFQKIEGVEVCLFGMYVQEFGTECSQPNQRRIYLSYLDSVKYFRPDVRTVHGEALRTFVYHEILIGYLDYCKKRGFTSCYIWACPPLKGEDYILYCHPEIQKTPKSDKLREWYLTMLKKATTDGIIVEVTNLYDHFFVSAGECKAKVTAARLPYFDGDYWPGTAEDMIVQLQQEAEDGRKLQKKGSKKAAPKRACKSIAQAEIASTASKDLQLMHKLGESILPMKEDFIMVHMQHVCTHCCLFIVGGHRWDCKQCKNFQLCDRCYDIEQKLEEKDRHPMSGKEAHHLIPIEVNDVPSDTKDKDEFMESEFFDTRQAFLSLCQGNHFQYDTLRRAKHSSMMVLYHLHNPTAPAFVTTCNMCHRDIETGHGWRCETCPDYDVCNACYQKDEVKKHPHKLTPHPSAAERNAQNKEARQKRVFQLRKMLELLVHASQCCAIQCQYPKCRSVKGLFRHGTMCRTRASGGCGMCKRMWHLLQLHARACKESECRVPRCKDLKEHLRRLQQQSDSRRRAAVNEMMRQRAAEAAGMTS</sequence>
<dbReference type="Proteomes" id="UP001162992">
    <property type="component" value="Chromosome 9"/>
</dbReference>
<name>A0ACC2CS76_DIPCM</name>
<evidence type="ECO:0000313" key="1">
    <source>
        <dbReference type="EMBL" id="KAJ7544849.1"/>
    </source>
</evidence>
<evidence type="ECO:0000313" key="2">
    <source>
        <dbReference type="Proteomes" id="UP001162992"/>
    </source>
</evidence>
<gene>
    <name evidence="1" type="ORF">O6H91_09G096200</name>
</gene>
<organism evidence="1 2">
    <name type="scientific">Diphasiastrum complanatum</name>
    <name type="common">Issler's clubmoss</name>
    <name type="synonym">Lycopodium complanatum</name>
    <dbReference type="NCBI Taxonomy" id="34168"/>
    <lineage>
        <taxon>Eukaryota</taxon>
        <taxon>Viridiplantae</taxon>
        <taxon>Streptophyta</taxon>
        <taxon>Embryophyta</taxon>
        <taxon>Tracheophyta</taxon>
        <taxon>Lycopodiopsida</taxon>
        <taxon>Lycopodiales</taxon>
        <taxon>Lycopodiaceae</taxon>
        <taxon>Lycopodioideae</taxon>
        <taxon>Diphasiastrum</taxon>
    </lineage>
</organism>
<dbReference type="EMBL" id="CM055100">
    <property type="protein sequence ID" value="KAJ7544849.1"/>
    <property type="molecule type" value="Genomic_DNA"/>
</dbReference>